<reference evidence="5" key="1">
    <citation type="submission" date="2020-10" db="EMBL/GenBank/DDBJ databases">
        <authorList>
            <person name="Gilroy R."/>
        </authorList>
    </citation>
    <scope>NUCLEOTIDE SEQUENCE</scope>
    <source>
        <strain evidence="5">ChiHile30-977</strain>
    </source>
</reference>
<dbReference type="SMART" id="SM00347">
    <property type="entry name" value="HTH_MARR"/>
    <property type="match status" value="1"/>
</dbReference>
<sequence>MEREDRLNQVLVHLFNDALRIEERSLAGCAPMLSLREVHVIEALCAAGENNTMSALAARLHVTVGSLTVAVSTLARKGYCRRERDTADRRHVRIVPTERALALNEAHTAFHREMVAEILQSLPLSQQESLLDGLACVSRYFERKEQALRV</sequence>
<dbReference type="AlphaFoldDB" id="A0A9D1CIB7"/>
<dbReference type="InterPro" id="IPR036390">
    <property type="entry name" value="WH_DNA-bd_sf"/>
</dbReference>
<dbReference type="InterPro" id="IPR000835">
    <property type="entry name" value="HTH_MarR-typ"/>
</dbReference>
<organism evidence="5 6">
    <name type="scientific">Candidatus Avichristensenella intestinipullorum</name>
    <dbReference type="NCBI Taxonomy" id="2840693"/>
    <lineage>
        <taxon>Bacteria</taxon>
        <taxon>Bacillati</taxon>
        <taxon>Bacillota</taxon>
        <taxon>Clostridia</taxon>
        <taxon>Candidatus Avichristensenella</taxon>
    </lineage>
</organism>
<gene>
    <name evidence="5" type="ORF">IAA66_05090</name>
</gene>
<dbReference type="PANTHER" id="PTHR42756">
    <property type="entry name" value="TRANSCRIPTIONAL REGULATOR, MARR"/>
    <property type="match status" value="1"/>
</dbReference>
<dbReference type="Proteomes" id="UP000886819">
    <property type="component" value="Unassembled WGS sequence"/>
</dbReference>
<protein>
    <submittedName>
        <fullName evidence="5">MarR family transcriptional regulator</fullName>
    </submittedName>
</protein>
<keyword evidence="3" id="KW-0804">Transcription</keyword>
<name>A0A9D1CIB7_9FIRM</name>
<dbReference type="GO" id="GO:0003700">
    <property type="term" value="F:DNA-binding transcription factor activity"/>
    <property type="evidence" value="ECO:0007669"/>
    <property type="project" value="InterPro"/>
</dbReference>
<feature type="domain" description="HTH marR-type" evidence="4">
    <location>
        <begin position="4"/>
        <end position="139"/>
    </location>
</feature>
<accession>A0A9D1CIB7</accession>
<dbReference type="PROSITE" id="PS50995">
    <property type="entry name" value="HTH_MARR_2"/>
    <property type="match status" value="1"/>
</dbReference>
<reference evidence="5" key="2">
    <citation type="journal article" date="2021" name="PeerJ">
        <title>Extensive microbial diversity within the chicken gut microbiome revealed by metagenomics and culture.</title>
        <authorList>
            <person name="Gilroy R."/>
            <person name="Ravi A."/>
            <person name="Getino M."/>
            <person name="Pursley I."/>
            <person name="Horton D.L."/>
            <person name="Alikhan N.F."/>
            <person name="Baker D."/>
            <person name="Gharbi K."/>
            <person name="Hall N."/>
            <person name="Watson M."/>
            <person name="Adriaenssens E.M."/>
            <person name="Foster-Nyarko E."/>
            <person name="Jarju S."/>
            <person name="Secka A."/>
            <person name="Antonio M."/>
            <person name="Oren A."/>
            <person name="Chaudhuri R.R."/>
            <person name="La Ragione R."/>
            <person name="Hildebrand F."/>
            <person name="Pallen M.J."/>
        </authorList>
    </citation>
    <scope>NUCLEOTIDE SEQUENCE</scope>
    <source>
        <strain evidence="5">ChiHile30-977</strain>
    </source>
</reference>
<dbReference type="SUPFAM" id="SSF46785">
    <property type="entry name" value="Winged helix' DNA-binding domain"/>
    <property type="match status" value="1"/>
</dbReference>
<dbReference type="PANTHER" id="PTHR42756:SF1">
    <property type="entry name" value="TRANSCRIPTIONAL REPRESSOR OF EMRAB OPERON"/>
    <property type="match status" value="1"/>
</dbReference>
<keyword evidence="2" id="KW-0238">DNA-binding</keyword>
<keyword evidence="1" id="KW-0805">Transcription regulation</keyword>
<dbReference type="GO" id="GO:0003677">
    <property type="term" value="F:DNA binding"/>
    <property type="evidence" value="ECO:0007669"/>
    <property type="project" value="UniProtKB-KW"/>
</dbReference>
<evidence type="ECO:0000256" key="1">
    <source>
        <dbReference type="ARBA" id="ARBA00023015"/>
    </source>
</evidence>
<evidence type="ECO:0000313" key="5">
    <source>
        <dbReference type="EMBL" id="HIQ62946.1"/>
    </source>
</evidence>
<dbReference type="Gene3D" id="1.10.10.10">
    <property type="entry name" value="Winged helix-like DNA-binding domain superfamily/Winged helix DNA-binding domain"/>
    <property type="match status" value="1"/>
</dbReference>
<dbReference type="InterPro" id="IPR036388">
    <property type="entry name" value="WH-like_DNA-bd_sf"/>
</dbReference>
<proteinExistence type="predicted"/>
<evidence type="ECO:0000256" key="2">
    <source>
        <dbReference type="ARBA" id="ARBA00023125"/>
    </source>
</evidence>
<evidence type="ECO:0000313" key="6">
    <source>
        <dbReference type="Proteomes" id="UP000886819"/>
    </source>
</evidence>
<comment type="caution">
    <text evidence="5">The sequence shown here is derived from an EMBL/GenBank/DDBJ whole genome shotgun (WGS) entry which is preliminary data.</text>
</comment>
<dbReference type="Pfam" id="PF01047">
    <property type="entry name" value="MarR"/>
    <property type="match status" value="1"/>
</dbReference>
<evidence type="ECO:0000259" key="4">
    <source>
        <dbReference type="PROSITE" id="PS50995"/>
    </source>
</evidence>
<dbReference type="EMBL" id="DVFI01000080">
    <property type="protein sequence ID" value="HIQ62946.1"/>
    <property type="molecule type" value="Genomic_DNA"/>
</dbReference>
<evidence type="ECO:0000256" key="3">
    <source>
        <dbReference type="ARBA" id="ARBA00023163"/>
    </source>
</evidence>